<dbReference type="NCBIfam" id="TIGR00237">
    <property type="entry name" value="xseA"/>
    <property type="match status" value="1"/>
</dbReference>
<dbReference type="Pfam" id="PF02601">
    <property type="entry name" value="Exonuc_VII_L"/>
    <property type="match status" value="1"/>
</dbReference>
<feature type="domain" description="Exonuclease VII large subunit C-terminal" evidence="7">
    <location>
        <begin position="123"/>
        <end position="546"/>
    </location>
</feature>
<comment type="subunit">
    <text evidence="5">Heterooligomer composed of large and small subunits.</text>
</comment>
<comment type="caution">
    <text evidence="9">The sequence shown here is derived from an EMBL/GenBank/DDBJ whole genome shotgun (WGS) entry which is preliminary data.</text>
</comment>
<evidence type="ECO:0000256" key="3">
    <source>
        <dbReference type="ARBA" id="ARBA00022801"/>
    </source>
</evidence>
<proteinExistence type="inferred from homology"/>
<dbReference type="RefSeq" id="WP_354366479.1">
    <property type="nucleotide sequence ID" value="NZ_JBEPMA010000001.1"/>
</dbReference>
<dbReference type="InterPro" id="IPR003753">
    <property type="entry name" value="Exonuc_VII_L"/>
</dbReference>
<evidence type="ECO:0000256" key="5">
    <source>
        <dbReference type="HAMAP-Rule" id="MF_00378"/>
    </source>
</evidence>
<keyword evidence="1 5" id="KW-0963">Cytoplasm</keyword>
<comment type="catalytic activity">
    <reaction evidence="5 6">
        <text>Exonucleolytic cleavage in either 5'- to 3'- or 3'- to 5'-direction to yield nucleoside 5'-phosphates.</text>
        <dbReference type="EC" id="3.1.11.6"/>
    </reaction>
</comment>
<dbReference type="CDD" id="cd04489">
    <property type="entry name" value="ExoVII_LU_OBF"/>
    <property type="match status" value="1"/>
</dbReference>
<evidence type="ECO:0000256" key="4">
    <source>
        <dbReference type="ARBA" id="ARBA00022839"/>
    </source>
</evidence>
<evidence type="ECO:0000313" key="10">
    <source>
        <dbReference type="Proteomes" id="UP001549162"/>
    </source>
</evidence>
<keyword evidence="2 5" id="KW-0540">Nuclease</keyword>
<dbReference type="EC" id="3.1.11.6" evidence="5"/>
<evidence type="ECO:0000313" key="9">
    <source>
        <dbReference type="EMBL" id="MET3616469.1"/>
    </source>
</evidence>
<evidence type="ECO:0000256" key="6">
    <source>
        <dbReference type="RuleBase" id="RU004355"/>
    </source>
</evidence>
<comment type="function">
    <text evidence="5">Bidirectionally degrades single-stranded DNA into large acid-insoluble oligonucleotides, which are then degraded further into small acid-soluble oligonucleotides.</text>
</comment>
<keyword evidence="3 5" id="KW-0378">Hydrolase</keyword>
<reference evidence="9 10" key="1">
    <citation type="submission" date="2024-06" db="EMBL/GenBank/DDBJ databases">
        <title>Genomic Encyclopedia of Type Strains, Phase IV (KMG-IV): sequencing the most valuable type-strain genomes for metagenomic binning, comparative biology and taxonomic classification.</title>
        <authorList>
            <person name="Goeker M."/>
        </authorList>
    </citation>
    <scope>NUCLEOTIDE SEQUENCE [LARGE SCALE GENOMIC DNA]</scope>
    <source>
        <strain evidence="9 10">DSM 21460</strain>
    </source>
</reference>
<accession>A0ABV2J6S4</accession>
<sequence length="556" mass="64842">MPNNAIKVSELNSYIKKLLEMDYLLRNISVMGEISNLKFHSNGNIYFSLKDEKARINAKIYSADTDFDFNLEEGLEVIARGIVSYYEKEGQINFYVDDLKLNGEGNLYQNFLRLKNKLQSEGLFDSKFKKNIVKYPSTVGLITSDTGAAIRDVLNILKKRNNLIDVLVYPSFVQGKSASENVINGINYFNNKCNVDTIIIARGGGSVEDLSAFNDENLAREIFASEIPIISAIGHEVDFCISDFVSDLRAATPTNAAELVTGSKKDLIKELLDLISNLFDSLNKKIYNKKYHILNIYNRLSKNNPNTLINKEYRKLDYYERYLNIYFQKNLNLHKNKLISYQVELANFKFKDKYNQNYIKILYINLNRNIISKLNYLRNDLFYDWKFINESFLKFLNNLKSDFNYSYFILKNYELKRNFNSYYSKLNTSNKVLLKPKFLLEMKLEKSRLELYKNSLFKSLNKIIYNISFYQNNEAKTLKSLYISINRMLENSQKVLDYNFLKLNTIFNNMNKIEVKNSEGNFITNATNLTIGEEISIVFKDGIVKSEVKNKRMRSD</sequence>
<keyword evidence="10" id="KW-1185">Reference proteome</keyword>
<evidence type="ECO:0000259" key="7">
    <source>
        <dbReference type="Pfam" id="PF02601"/>
    </source>
</evidence>
<dbReference type="InterPro" id="IPR020579">
    <property type="entry name" value="Exonuc_VII_lsu_C"/>
</dbReference>
<evidence type="ECO:0000259" key="8">
    <source>
        <dbReference type="Pfam" id="PF13742"/>
    </source>
</evidence>
<dbReference type="GO" id="GO:0008855">
    <property type="term" value="F:exodeoxyribonuclease VII activity"/>
    <property type="evidence" value="ECO:0007669"/>
    <property type="project" value="UniProtKB-EC"/>
</dbReference>
<organism evidence="9 10">
    <name type="scientific">Peptoniphilus olsenii</name>
    <dbReference type="NCBI Taxonomy" id="411570"/>
    <lineage>
        <taxon>Bacteria</taxon>
        <taxon>Bacillati</taxon>
        <taxon>Bacillota</taxon>
        <taxon>Tissierellia</taxon>
        <taxon>Tissierellales</taxon>
        <taxon>Peptoniphilaceae</taxon>
        <taxon>Peptoniphilus</taxon>
    </lineage>
</organism>
<feature type="domain" description="OB-fold nucleic acid binding" evidence="8">
    <location>
        <begin position="7"/>
        <end position="99"/>
    </location>
</feature>
<dbReference type="EMBL" id="JBEPMA010000001">
    <property type="protein sequence ID" value="MET3616469.1"/>
    <property type="molecule type" value="Genomic_DNA"/>
</dbReference>
<name>A0ABV2J6S4_9FIRM</name>
<gene>
    <name evidence="5" type="primary">xseA</name>
    <name evidence="9" type="ORF">ABID14_000089</name>
</gene>
<keyword evidence="4 5" id="KW-0269">Exonuclease</keyword>
<dbReference type="InterPro" id="IPR025824">
    <property type="entry name" value="OB-fold_nuc-bd_dom"/>
</dbReference>
<dbReference type="PANTHER" id="PTHR30008:SF0">
    <property type="entry name" value="EXODEOXYRIBONUCLEASE 7 LARGE SUBUNIT"/>
    <property type="match status" value="1"/>
</dbReference>
<dbReference type="PANTHER" id="PTHR30008">
    <property type="entry name" value="EXODEOXYRIBONUCLEASE 7 LARGE SUBUNIT"/>
    <property type="match status" value="1"/>
</dbReference>
<comment type="subcellular location">
    <subcellularLocation>
        <location evidence="5 6">Cytoplasm</location>
    </subcellularLocation>
</comment>
<comment type="similarity">
    <text evidence="5 6">Belongs to the XseA family.</text>
</comment>
<protein>
    <recommendedName>
        <fullName evidence="5">Exodeoxyribonuclease 7 large subunit</fullName>
        <ecNumber evidence="5">3.1.11.6</ecNumber>
    </recommendedName>
    <alternativeName>
        <fullName evidence="5">Exodeoxyribonuclease VII large subunit</fullName>
        <shortName evidence="5">Exonuclease VII large subunit</shortName>
    </alternativeName>
</protein>
<dbReference type="Pfam" id="PF13742">
    <property type="entry name" value="tRNA_anti_2"/>
    <property type="match status" value="1"/>
</dbReference>
<evidence type="ECO:0000256" key="1">
    <source>
        <dbReference type="ARBA" id="ARBA00022490"/>
    </source>
</evidence>
<dbReference type="Proteomes" id="UP001549162">
    <property type="component" value="Unassembled WGS sequence"/>
</dbReference>
<dbReference type="HAMAP" id="MF_00378">
    <property type="entry name" value="Exonuc_7_L"/>
    <property type="match status" value="1"/>
</dbReference>
<evidence type="ECO:0000256" key="2">
    <source>
        <dbReference type="ARBA" id="ARBA00022722"/>
    </source>
</evidence>